<dbReference type="GO" id="GO:0043138">
    <property type="term" value="F:3'-5' DNA helicase activity"/>
    <property type="evidence" value="ECO:0007669"/>
    <property type="project" value="UniProtKB-EC"/>
</dbReference>
<reference evidence="8" key="2">
    <citation type="journal article" date="2023" name="Science">
        <title>Genomic signatures of disease resistance in endangered staghorn corals.</title>
        <authorList>
            <person name="Vollmer S.V."/>
            <person name="Selwyn J.D."/>
            <person name="Despard B.A."/>
            <person name="Roesel C.L."/>
        </authorList>
    </citation>
    <scope>NUCLEOTIDE SEQUENCE</scope>
    <source>
        <strain evidence="8">K2</strain>
    </source>
</reference>
<evidence type="ECO:0000256" key="1">
    <source>
        <dbReference type="ARBA" id="ARBA00005446"/>
    </source>
</evidence>
<proteinExistence type="inferred from homology"/>
<dbReference type="GO" id="GO:0003677">
    <property type="term" value="F:DNA binding"/>
    <property type="evidence" value="ECO:0007669"/>
    <property type="project" value="UniProtKB-KW"/>
</dbReference>
<accession>A0AAD9PSN8</accession>
<keyword evidence="8" id="KW-0067">ATP-binding</keyword>
<dbReference type="InterPro" id="IPR027417">
    <property type="entry name" value="P-loop_NTPase"/>
</dbReference>
<keyword evidence="2" id="KW-0238">DNA-binding</keyword>
<protein>
    <recommendedName>
        <fullName evidence="5">DNA 3'-5' helicase</fullName>
        <ecNumber evidence="5">5.6.2.4</ecNumber>
    </recommendedName>
</protein>
<dbReference type="GO" id="GO:0004527">
    <property type="term" value="F:exonuclease activity"/>
    <property type="evidence" value="ECO:0007669"/>
    <property type="project" value="UniProtKB-KW"/>
</dbReference>
<dbReference type="GO" id="GO:0009378">
    <property type="term" value="F:four-way junction helicase activity"/>
    <property type="evidence" value="ECO:0007669"/>
    <property type="project" value="TreeGrafter"/>
</dbReference>
<name>A0AAD9PSN8_ACRCE</name>
<feature type="signal peptide" evidence="6">
    <location>
        <begin position="1"/>
        <end position="19"/>
    </location>
</feature>
<dbReference type="GO" id="GO:0005737">
    <property type="term" value="C:cytoplasm"/>
    <property type="evidence" value="ECO:0007669"/>
    <property type="project" value="TreeGrafter"/>
</dbReference>
<gene>
    <name evidence="8" type="ORF">P5673_031701</name>
</gene>
<dbReference type="GO" id="GO:0005524">
    <property type="term" value="F:ATP binding"/>
    <property type="evidence" value="ECO:0007669"/>
    <property type="project" value="InterPro"/>
</dbReference>
<keyword evidence="8" id="KW-0378">Hydrolase</keyword>
<dbReference type="PANTHER" id="PTHR13710:SF105">
    <property type="entry name" value="ATP-DEPENDENT DNA HELICASE Q1"/>
    <property type="match status" value="1"/>
</dbReference>
<evidence type="ECO:0000256" key="5">
    <source>
        <dbReference type="ARBA" id="ARBA00034808"/>
    </source>
</evidence>
<keyword evidence="8" id="KW-0269">Exonuclease</keyword>
<evidence type="ECO:0000313" key="8">
    <source>
        <dbReference type="EMBL" id="KAK2548173.1"/>
    </source>
</evidence>
<dbReference type="EMBL" id="JARQWQ010000154">
    <property type="protein sequence ID" value="KAK2548173.1"/>
    <property type="molecule type" value="Genomic_DNA"/>
</dbReference>
<dbReference type="SUPFAM" id="SSF52540">
    <property type="entry name" value="P-loop containing nucleoside triphosphate hydrolases"/>
    <property type="match status" value="1"/>
</dbReference>
<evidence type="ECO:0000256" key="6">
    <source>
        <dbReference type="SAM" id="SignalP"/>
    </source>
</evidence>
<dbReference type="Gene3D" id="3.40.50.300">
    <property type="entry name" value="P-loop containing nucleotide triphosphate hydrolases"/>
    <property type="match status" value="3"/>
</dbReference>
<comment type="similarity">
    <text evidence="1">Belongs to the helicase family. RecQ subfamily.</text>
</comment>
<keyword evidence="8" id="KW-0540">Nuclease</keyword>
<evidence type="ECO:0000313" key="9">
    <source>
        <dbReference type="Proteomes" id="UP001249851"/>
    </source>
</evidence>
<dbReference type="EC" id="5.6.2.4" evidence="5"/>
<keyword evidence="8" id="KW-0347">Helicase</keyword>
<feature type="chain" id="PRO_5042294475" description="DNA 3'-5' helicase" evidence="6">
    <location>
        <begin position="20"/>
        <end position="371"/>
    </location>
</feature>
<comment type="catalytic activity">
    <reaction evidence="4">
        <text>Couples ATP hydrolysis with the unwinding of duplex DNA by translocating in the 3'-5' direction.</text>
        <dbReference type="EC" id="5.6.2.4"/>
    </reaction>
</comment>
<feature type="domain" description="DEAD/DEAH-box helicase" evidence="7">
    <location>
        <begin position="36"/>
        <end position="109"/>
    </location>
</feature>
<reference evidence="8" key="1">
    <citation type="journal article" date="2023" name="G3 (Bethesda)">
        <title>Whole genome assembly and annotation of the endangered Caribbean coral Acropora cervicornis.</title>
        <authorList>
            <person name="Selwyn J.D."/>
            <person name="Vollmer S.V."/>
        </authorList>
    </citation>
    <scope>NUCLEOTIDE SEQUENCE</scope>
    <source>
        <strain evidence="8">K2</strain>
    </source>
</reference>
<dbReference type="Proteomes" id="UP001249851">
    <property type="component" value="Unassembled WGS sequence"/>
</dbReference>
<dbReference type="InterPro" id="IPR011545">
    <property type="entry name" value="DEAD/DEAH_box_helicase_dom"/>
</dbReference>
<keyword evidence="3" id="KW-0413">Isomerase</keyword>
<evidence type="ECO:0000259" key="7">
    <source>
        <dbReference type="Pfam" id="PF00270"/>
    </source>
</evidence>
<dbReference type="PANTHER" id="PTHR13710">
    <property type="entry name" value="DNA HELICASE RECQ FAMILY MEMBER"/>
    <property type="match status" value="1"/>
</dbReference>
<dbReference type="Pfam" id="PF00270">
    <property type="entry name" value="DEAD"/>
    <property type="match status" value="1"/>
</dbReference>
<keyword evidence="6" id="KW-0732">Signal</keyword>
<organism evidence="8 9">
    <name type="scientific">Acropora cervicornis</name>
    <name type="common">Staghorn coral</name>
    <dbReference type="NCBI Taxonomy" id="6130"/>
    <lineage>
        <taxon>Eukaryota</taxon>
        <taxon>Metazoa</taxon>
        <taxon>Cnidaria</taxon>
        <taxon>Anthozoa</taxon>
        <taxon>Hexacorallia</taxon>
        <taxon>Scleractinia</taxon>
        <taxon>Astrocoeniina</taxon>
        <taxon>Acroporidae</taxon>
        <taxon>Acropora</taxon>
    </lineage>
</organism>
<sequence length="371" mass="41225">MALTFLSRLQVALLSVGYTDVILRVKQVIYLEAPYLRKDLLAALPTGYGKSLVFHVLPRLLKERDKTLTSPSSTCNSVVLVVSPLNALMYDQISSLREKAMQAAILGVKEAESDDDGDSPFTITSQWEGTRGRIIQAEYEIVFSHPEAFLSCEEGLEGDDFRPDYGKLSLLAALFPNAPIAALTATATTGDTRTICNTLCTRSPKLVIANLNRPNIFFAKVFRKGSDKEAHAKILQPIATSLMEQGTCYPLTLIYLPLQWCGRAHMLFEGIRKEKQYDPEEGPLILENRLFGQYHAPQTGKMKETISKELCSPDSKCRVVFATMALGMSVNIPSVREVIHINQYVNASKKQVVQEETINSLMLSFTIITVI</sequence>
<evidence type="ECO:0000256" key="3">
    <source>
        <dbReference type="ARBA" id="ARBA00023235"/>
    </source>
</evidence>
<comment type="caution">
    <text evidence="8">The sequence shown here is derived from an EMBL/GenBank/DDBJ whole genome shotgun (WGS) entry which is preliminary data.</text>
</comment>
<evidence type="ECO:0000256" key="2">
    <source>
        <dbReference type="ARBA" id="ARBA00023125"/>
    </source>
</evidence>
<dbReference type="GO" id="GO:0000724">
    <property type="term" value="P:double-strand break repair via homologous recombination"/>
    <property type="evidence" value="ECO:0007669"/>
    <property type="project" value="TreeGrafter"/>
</dbReference>
<keyword evidence="8" id="KW-0547">Nucleotide-binding</keyword>
<keyword evidence="9" id="KW-1185">Reference proteome</keyword>
<evidence type="ECO:0000256" key="4">
    <source>
        <dbReference type="ARBA" id="ARBA00034617"/>
    </source>
</evidence>
<dbReference type="AlphaFoldDB" id="A0AAD9PSN8"/>
<dbReference type="GO" id="GO:0005694">
    <property type="term" value="C:chromosome"/>
    <property type="evidence" value="ECO:0007669"/>
    <property type="project" value="TreeGrafter"/>
</dbReference>